<reference evidence="2" key="1">
    <citation type="submission" date="2020-09" db="EMBL/GenBank/DDBJ databases">
        <title>Genome-Enabled Discovery of Anthraquinone Biosynthesis in Senna tora.</title>
        <authorList>
            <person name="Kang S.-H."/>
            <person name="Pandey R.P."/>
            <person name="Lee C.-M."/>
            <person name="Sim J.-S."/>
            <person name="Jeong J.-T."/>
            <person name="Choi B.-S."/>
            <person name="Jung M."/>
            <person name="Ginzburg D."/>
            <person name="Zhao K."/>
            <person name="Won S.Y."/>
            <person name="Oh T.-J."/>
            <person name="Yu Y."/>
            <person name="Kim N.-H."/>
            <person name="Lee O.R."/>
            <person name="Lee T.-H."/>
            <person name="Bashyal P."/>
            <person name="Kim T.-S."/>
            <person name="Lee W.-H."/>
            <person name="Kawkins C."/>
            <person name="Kim C.-K."/>
            <person name="Kim J.S."/>
            <person name="Ahn B.O."/>
            <person name="Rhee S.Y."/>
            <person name="Sohng J.K."/>
        </authorList>
    </citation>
    <scope>NUCLEOTIDE SEQUENCE</scope>
    <source>
        <tissue evidence="2">Leaf</tissue>
    </source>
</reference>
<feature type="compositionally biased region" description="Basic and acidic residues" evidence="1">
    <location>
        <begin position="103"/>
        <end position="121"/>
    </location>
</feature>
<feature type="region of interest" description="Disordered" evidence="1">
    <location>
        <begin position="1"/>
        <end position="45"/>
    </location>
</feature>
<organism evidence="2 3">
    <name type="scientific">Senna tora</name>
    <dbReference type="NCBI Taxonomy" id="362788"/>
    <lineage>
        <taxon>Eukaryota</taxon>
        <taxon>Viridiplantae</taxon>
        <taxon>Streptophyta</taxon>
        <taxon>Embryophyta</taxon>
        <taxon>Tracheophyta</taxon>
        <taxon>Spermatophyta</taxon>
        <taxon>Magnoliopsida</taxon>
        <taxon>eudicotyledons</taxon>
        <taxon>Gunneridae</taxon>
        <taxon>Pentapetalae</taxon>
        <taxon>rosids</taxon>
        <taxon>fabids</taxon>
        <taxon>Fabales</taxon>
        <taxon>Fabaceae</taxon>
        <taxon>Caesalpinioideae</taxon>
        <taxon>Cassia clade</taxon>
        <taxon>Senna</taxon>
    </lineage>
</organism>
<evidence type="ECO:0000313" key="2">
    <source>
        <dbReference type="EMBL" id="KAF7832113.1"/>
    </source>
</evidence>
<name>A0A834WTJ8_9FABA</name>
<feature type="compositionally biased region" description="Basic and acidic residues" evidence="1">
    <location>
        <begin position="1"/>
        <end position="31"/>
    </location>
</feature>
<accession>A0A834WTJ8</accession>
<keyword evidence="3" id="KW-1185">Reference proteome</keyword>
<dbReference type="AlphaFoldDB" id="A0A834WTJ8"/>
<feature type="compositionally biased region" description="Polar residues" evidence="1">
    <location>
        <begin position="59"/>
        <end position="70"/>
    </location>
</feature>
<dbReference type="EMBL" id="JAAIUW010000005">
    <property type="protein sequence ID" value="KAF7832113.1"/>
    <property type="molecule type" value="Genomic_DNA"/>
</dbReference>
<evidence type="ECO:0000313" key="3">
    <source>
        <dbReference type="Proteomes" id="UP000634136"/>
    </source>
</evidence>
<feature type="region of interest" description="Disordered" evidence="1">
    <location>
        <begin position="57"/>
        <end position="145"/>
    </location>
</feature>
<sequence length="145" mass="16778">MDDDDPCKTRDQSDLENYQPDKNELAREWRHSPTSPPEYIIGDSNDEWMRKSLTKKSRSTAIENTFSNDDLGSLRTTGTTRTTKDEPQIMVNQNFEMDDEDPSENRDQLDSENQQPDKIKLPGEWMHSPTSPTESIIGDLNDEWI</sequence>
<dbReference type="Proteomes" id="UP000634136">
    <property type="component" value="Unassembled WGS sequence"/>
</dbReference>
<protein>
    <submittedName>
        <fullName evidence="2">Uncharacterized protein</fullName>
    </submittedName>
</protein>
<evidence type="ECO:0000256" key="1">
    <source>
        <dbReference type="SAM" id="MobiDB-lite"/>
    </source>
</evidence>
<proteinExistence type="predicted"/>
<comment type="caution">
    <text evidence="2">The sequence shown here is derived from an EMBL/GenBank/DDBJ whole genome shotgun (WGS) entry which is preliminary data.</text>
</comment>
<gene>
    <name evidence="2" type="ORF">G2W53_014446</name>
</gene>